<keyword evidence="8" id="KW-0479">Metal-binding</keyword>
<comment type="caution">
    <text evidence="25">The sequence shown here is derived from an EMBL/GenBank/DDBJ whole genome shotgun (WGS) entry which is preliminary data.</text>
</comment>
<keyword evidence="15" id="KW-0010">Activator</keyword>
<evidence type="ECO:0000256" key="11">
    <source>
        <dbReference type="ARBA" id="ARBA00022833"/>
    </source>
</evidence>
<evidence type="ECO:0000256" key="14">
    <source>
        <dbReference type="ARBA" id="ARBA00022990"/>
    </source>
</evidence>
<evidence type="ECO:0000256" key="20">
    <source>
        <dbReference type="SAM" id="MobiDB-lite"/>
    </source>
</evidence>
<dbReference type="InterPro" id="IPR001965">
    <property type="entry name" value="Znf_PHD"/>
</dbReference>
<dbReference type="Pfam" id="PF17772">
    <property type="entry name" value="zf-MYST"/>
    <property type="match status" value="1"/>
</dbReference>
<feature type="region of interest" description="Disordered" evidence="20">
    <location>
        <begin position="1544"/>
        <end position="1574"/>
    </location>
</feature>
<feature type="compositionally biased region" description="Basic and acidic residues" evidence="20">
    <location>
        <begin position="1217"/>
        <end position="1229"/>
    </location>
</feature>
<feature type="region of interest" description="Disordered" evidence="20">
    <location>
        <begin position="1335"/>
        <end position="1509"/>
    </location>
</feature>
<dbReference type="PANTHER" id="PTHR10615:SF217">
    <property type="entry name" value="HISTONE ACETYLTRANSFERASE"/>
    <property type="match status" value="1"/>
</dbReference>
<sequence length="1967" mass="220679">MHRRELKEERMQEESSDDDEGNTTLTTWIIAAIRKVKYQKQRPSLDRICSVVRQNHRVERQAIKEQLEKAVANGLIVKVFTKGLCSYKDPGTLCNLKSRTLRIHPGTDMRKVIIKAIKELGDNNGSTLRSIEKYLRQTFSLNIDQGADLGHQLLQSAKRAVSAGHIIHEGRTYRLKRNPFRRASADLGSPSNVHRSNNSITSSPQKKSNISSLACNFCREISVSKNGRHENLLSCCLCGITGHPSCFGLLPEALKQIDESKWECTRCKICVICGIKTESKRMLCCNLCDKIYHATCVRPVFPRPARGAWRCDPCKKKTMMSKEKNHINRMAASVKERYKKHNMKLNAVKKIKSQSYSVLKKSKHSKKEMRRLSDSSSSSEGNVASEQKSSLPPGVTENDVSLFKNVQETALRVMGHGSIPPEPQGRSPGAIEFGKFSIETWYSSPYPQEYARLPKLFLCEFCLKYMKSKNILSRHMRKCNWSHPPGTEIYRKDDLSVFEVDGNVNKLYCQNVCLLAKLFLDHKTLYYDVEPFLFYVLTKNDETGCHFVGYFSKEKLCQQRYNVSCIMTMPQYQRQGYGRFLIDFSYLLSRKEGLPGTPEKPLSDLGRISYVSYWKSVLLEYIHAWYKKESNHQINIKNIAQETGISALDIISTMKDLNMIQVNEENKLIISLSKKVLEEHMTKVLANRHRRIELDPECLRWIPLITNQMYSDKNEDDSDNSSGSETPSPTTDRIPKSTLTKPDNNSEKENFEQTFQKSEKCHKYRKRSEKMQDNLSSADENSLQKFFPKHRRSSPSRCLETPKKEDKLCEKSTPEKSSEKLALEKSPSKIVKKHKSKKKNIFENKCFKNKKNKYKSNLLKKVNKIKMKKLGRKKKLSKEVKRLAKILNSNPDLIASASNRKFMKLKKRNKKESKPPEYGMRLRHQKFTLSETEIACQQSLMESCQKEVEKLEKDKELKSDVPEEKKSDSNSVKIENDTGTSIPPPLLAAANVENSRDGNVALREPPPLHALDSSKNKEDSDSQNWRSLPRRVKRPAPTSPIRKPPKKRGRPRLSEIASRSGELDSSTEILMDADEKVIEIENSESVTNSDANSFSNNHSIDTSKSSINESSNFEIMHTVSEKLDEDNQQDTILDNHNSSEELKSKVLENCNEAASPHSIDLKGNNNKAVEDNEITEVAQENEVVSSESNNLSGEQKDESSEDADQTKNSTEQETENDSDKKDDIALDPDDVKETMKAVLSIENIVKNECTEAMQISVDNNSDNDQSFETENSNKLCDVINENCVVSSECNDLIESPPQTSNDFSNCSSDVKLLVSSMCDHVDHSDENNVLISSECPDPPTFNPVENSDSDVSLSENKETFATNPIETAPEEENINMNQNFDKSMPSNNYNSCNSSSNYLSPPDENANVNQLPLTPQTPISDHGHNHHPSHMTNTSDDCHSSSEGELTNGESMLSPPSVNKPRLCPYKGEKMYSYEEEMHTEYESRSPREDHGTENNQCYTRPPPVSTPVLLRKNTPTPDMSHLGVYTPDSSTNSGFNSTDMDVNHLNLESPSSLNSNEMPQPNSVEPSPQTSTPPETYIESMHMSRNYCSSEREGQHNLPITTGISTINQVKTTNCTPSVSIHSNSSQIHQPLHPQVNHMHQQSTETSYNNQHPASAALSSMVNNNSVGTLLLGQGPSISSANNYLNSVNIGMSSTTPGSNPVGGSYMVGVPITSVIQPQSSSISHQQPTNQASHGSMQRLSHISMPITTSSCAVSTHTFHLQPPSYSYTNATPNQSTSCSLAKLQQLTNGIVEITPNQMAGFPSMTPPPSYNSPTHQSNLTPPPPQMQRPIAPVLPNIQPQPPSLSSNQVHGYANFSRYHPRPVQRTSNITIAPNIVASYPALNSVGYRMQQASALGASPTLLNTAGYITNAGFINSPSPAMPMGVVNMHPQSQYQDTIQQVRPQNTMYAYSYINGGLPHQALMRR</sequence>
<feature type="compositionally biased region" description="Polar residues" evidence="20">
    <location>
        <begin position="726"/>
        <end position="743"/>
    </location>
</feature>
<evidence type="ECO:0000256" key="6">
    <source>
        <dbReference type="ARBA" id="ARBA00022553"/>
    </source>
</evidence>
<feature type="domain" description="MYST-type HAT" evidence="23">
    <location>
        <begin position="423"/>
        <end position="703"/>
    </location>
</feature>
<evidence type="ECO:0000259" key="21">
    <source>
        <dbReference type="PROSITE" id="PS50016"/>
    </source>
</evidence>
<dbReference type="InterPro" id="IPR036390">
    <property type="entry name" value="WH_DNA-bd_sf"/>
</dbReference>
<feature type="compositionally biased region" description="Low complexity" evidence="20">
    <location>
        <begin position="1718"/>
        <end position="1729"/>
    </location>
</feature>
<dbReference type="SUPFAM" id="SSF57903">
    <property type="entry name" value="FYVE/PHD zinc finger"/>
    <property type="match status" value="2"/>
</dbReference>
<dbReference type="Proteomes" id="UP000887116">
    <property type="component" value="Unassembled WGS sequence"/>
</dbReference>
<feature type="compositionally biased region" description="Basic and acidic residues" evidence="20">
    <location>
        <begin position="952"/>
        <end position="968"/>
    </location>
</feature>
<dbReference type="PROSITE" id="PS52014">
    <property type="entry name" value="SAMD1_WH"/>
    <property type="match status" value="1"/>
</dbReference>
<evidence type="ECO:0000256" key="9">
    <source>
        <dbReference type="ARBA" id="ARBA00022737"/>
    </source>
</evidence>
<dbReference type="GO" id="GO:0000786">
    <property type="term" value="C:nucleosome"/>
    <property type="evidence" value="ECO:0007669"/>
    <property type="project" value="InterPro"/>
</dbReference>
<feature type="compositionally biased region" description="Basic and acidic residues" evidence="20">
    <location>
        <begin position="1"/>
        <end position="13"/>
    </location>
</feature>
<keyword evidence="5" id="KW-1017">Isopeptide bond</keyword>
<dbReference type="InterPro" id="IPR016181">
    <property type="entry name" value="Acyl_CoA_acyltransferase"/>
</dbReference>
<dbReference type="InterPro" id="IPR002717">
    <property type="entry name" value="HAT_MYST-type"/>
</dbReference>
<dbReference type="SUPFAM" id="SSF46785">
    <property type="entry name" value="Winged helix' DNA-binding domain"/>
    <property type="match status" value="1"/>
</dbReference>
<dbReference type="Pfam" id="PF21524">
    <property type="entry name" value="SAMD1_WH"/>
    <property type="match status" value="1"/>
</dbReference>
<feature type="compositionally biased region" description="Basic and acidic residues" evidence="20">
    <location>
        <begin position="744"/>
        <end position="761"/>
    </location>
</feature>
<dbReference type="InterPro" id="IPR036388">
    <property type="entry name" value="WH-like_DNA-bd_sf"/>
</dbReference>
<dbReference type="PROSITE" id="PS51504">
    <property type="entry name" value="H15"/>
    <property type="match status" value="1"/>
</dbReference>
<keyword evidence="12" id="KW-0832">Ubl conjugation</keyword>
<comment type="subcellular location">
    <subcellularLocation>
        <location evidence="1">Nucleus</location>
    </subcellularLocation>
</comment>
<dbReference type="GO" id="GO:0003712">
    <property type="term" value="F:transcription coregulator activity"/>
    <property type="evidence" value="ECO:0007669"/>
    <property type="project" value="TreeGrafter"/>
</dbReference>
<dbReference type="SMART" id="SM00526">
    <property type="entry name" value="H15"/>
    <property type="match status" value="1"/>
</dbReference>
<comment type="catalytic activity">
    <reaction evidence="17">
        <text>L-lysyl-[protein] + acetyl-CoA = N(6)-acetyl-L-lysyl-[protein] + CoA + H(+)</text>
        <dbReference type="Rhea" id="RHEA:45948"/>
        <dbReference type="Rhea" id="RHEA-COMP:9752"/>
        <dbReference type="Rhea" id="RHEA-COMP:10731"/>
        <dbReference type="ChEBI" id="CHEBI:15378"/>
        <dbReference type="ChEBI" id="CHEBI:29969"/>
        <dbReference type="ChEBI" id="CHEBI:57287"/>
        <dbReference type="ChEBI" id="CHEBI:57288"/>
        <dbReference type="ChEBI" id="CHEBI:61930"/>
        <dbReference type="EC" id="2.3.1.48"/>
    </reaction>
</comment>
<evidence type="ECO:0000256" key="7">
    <source>
        <dbReference type="ARBA" id="ARBA00022679"/>
    </source>
</evidence>
<dbReference type="Pfam" id="PF00628">
    <property type="entry name" value="PHD"/>
    <property type="match status" value="1"/>
</dbReference>
<feature type="region of interest" description="Disordered" evidence="20">
    <location>
        <begin position="1176"/>
        <end position="1229"/>
    </location>
</feature>
<feature type="active site" description="Proton donor/acceptor" evidence="18">
    <location>
        <position position="599"/>
    </location>
</feature>
<evidence type="ECO:0000256" key="18">
    <source>
        <dbReference type="PIRSR" id="PIRSR602717-51"/>
    </source>
</evidence>
<keyword evidence="10 19" id="KW-0863">Zinc-finger</keyword>
<feature type="domain" description="PHD-type" evidence="21">
    <location>
        <begin position="267"/>
        <end position="317"/>
    </location>
</feature>
<gene>
    <name evidence="25" type="primary">KAT6B</name>
    <name evidence="25" type="ORF">TNCT_447131</name>
</gene>
<dbReference type="GO" id="GO:0003677">
    <property type="term" value="F:DNA binding"/>
    <property type="evidence" value="ECO:0007669"/>
    <property type="project" value="InterPro"/>
</dbReference>
<feature type="region of interest" description="Disordered" evidence="20">
    <location>
        <begin position="1718"/>
        <end position="1739"/>
    </location>
</feature>
<dbReference type="InterPro" id="IPR013083">
    <property type="entry name" value="Znf_RING/FYVE/PHD"/>
</dbReference>
<feature type="compositionally biased region" description="Polar residues" evidence="20">
    <location>
        <begin position="1343"/>
        <end position="1365"/>
    </location>
</feature>
<dbReference type="EMBL" id="BMAO01037144">
    <property type="protein sequence ID" value="GFR15605.1"/>
    <property type="molecule type" value="Genomic_DNA"/>
</dbReference>
<evidence type="ECO:0000313" key="26">
    <source>
        <dbReference type="Proteomes" id="UP000887116"/>
    </source>
</evidence>
<dbReference type="SUPFAM" id="SSF55729">
    <property type="entry name" value="Acyl-CoA N-acyltransferases (Nat)"/>
    <property type="match status" value="1"/>
</dbReference>
<evidence type="ECO:0000256" key="3">
    <source>
        <dbReference type="ARBA" id="ARBA00013184"/>
    </source>
</evidence>
<feature type="domain" description="PHD-type" evidence="21">
    <location>
        <begin position="212"/>
        <end position="270"/>
    </location>
</feature>
<proteinExistence type="inferred from homology"/>
<dbReference type="FunFam" id="3.40.630.30:FF:000001">
    <property type="entry name" value="Histone acetyltransferase"/>
    <property type="match status" value="1"/>
</dbReference>
<comment type="similarity">
    <text evidence="2">Belongs to the MYST (SAS/MOZ) family.</text>
</comment>
<reference evidence="25" key="1">
    <citation type="submission" date="2020-07" db="EMBL/GenBank/DDBJ databases">
        <title>Multicomponent nature underlies the extraordinary mechanical properties of spider dragline silk.</title>
        <authorList>
            <person name="Kono N."/>
            <person name="Nakamura H."/>
            <person name="Mori M."/>
            <person name="Yoshida Y."/>
            <person name="Ohtoshi R."/>
            <person name="Malay A.D."/>
            <person name="Moran D.A.P."/>
            <person name="Tomita M."/>
            <person name="Numata K."/>
            <person name="Arakawa K."/>
        </authorList>
    </citation>
    <scope>NUCLEOTIDE SEQUENCE</scope>
</reference>
<keyword evidence="6" id="KW-0597">Phosphoprotein</keyword>
<dbReference type="OrthoDB" id="6431607at2759"/>
<dbReference type="Gene3D" id="3.30.60.60">
    <property type="entry name" value="N-acetyl transferase-like"/>
    <property type="match status" value="1"/>
</dbReference>
<feature type="region of interest" description="Disordered" evidence="20">
    <location>
        <begin position="184"/>
        <end position="207"/>
    </location>
</feature>
<evidence type="ECO:0000259" key="23">
    <source>
        <dbReference type="PROSITE" id="PS51726"/>
    </source>
</evidence>
<dbReference type="InterPro" id="IPR048589">
    <property type="entry name" value="SAMD1-like_WH"/>
</dbReference>
<dbReference type="GO" id="GO:0006334">
    <property type="term" value="P:nucleosome assembly"/>
    <property type="evidence" value="ECO:0007669"/>
    <property type="project" value="InterPro"/>
</dbReference>
<dbReference type="Pfam" id="PF00538">
    <property type="entry name" value="Linker_histone"/>
    <property type="match status" value="1"/>
</dbReference>
<keyword evidence="7" id="KW-0808">Transferase</keyword>
<feature type="compositionally biased region" description="Low complexity" evidence="20">
    <location>
        <begin position="1180"/>
        <end position="1190"/>
    </location>
</feature>
<feature type="compositionally biased region" description="Polar residues" evidence="20">
    <location>
        <begin position="1730"/>
        <end position="1739"/>
    </location>
</feature>
<dbReference type="InterPro" id="IPR005818">
    <property type="entry name" value="Histone_H1/H5_H15"/>
</dbReference>
<keyword evidence="11" id="KW-0862">Zinc</keyword>
<evidence type="ECO:0000256" key="13">
    <source>
        <dbReference type="ARBA" id="ARBA00022853"/>
    </source>
</evidence>
<evidence type="ECO:0000256" key="5">
    <source>
        <dbReference type="ARBA" id="ARBA00022499"/>
    </source>
</evidence>
<feature type="compositionally biased region" description="Polar residues" evidence="20">
    <location>
        <begin position="969"/>
        <end position="981"/>
    </location>
</feature>
<evidence type="ECO:0000256" key="15">
    <source>
        <dbReference type="ARBA" id="ARBA00023159"/>
    </source>
</evidence>
<feature type="compositionally biased region" description="Polar residues" evidence="20">
    <location>
        <begin position="1083"/>
        <end position="1109"/>
    </location>
</feature>
<feature type="compositionally biased region" description="Polar residues" evidence="20">
    <location>
        <begin position="380"/>
        <end position="390"/>
    </location>
</feature>
<feature type="region of interest" description="Disordered" evidence="20">
    <location>
        <begin position="712"/>
        <end position="836"/>
    </location>
</feature>
<evidence type="ECO:0000256" key="8">
    <source>
        <dbReference type="ARBA" id="ARBA00022723"/>
    </source>
</evidence>
<keyword evidence="14" id="KW-0007">Acetylation</keyword>
<feature type="region of interest" description="Disordered" evidence="20">
    <location>
        <begin position="357"/>
        <end position="397"/>
    </location>
</feature>
<feature type="region of interest" description="Disordered" evidence="20">
    <location>
        <begin position="952"/>
        <end position="1109"/>
    </location>
</feature>
<dbReference type="PROSITE" id="PS51726">
    <property type="entry name" value="MYST_HAT"/>
    <property type="match status" value="1"/>
</dbReference>
<protein>
    <recommendedName>
        <fullName evidence="3">histone acetyltransferase</fullName>
        <ecNumber evidence="3">2.3.1.48</ecNumber>
    </recommendedName>
</protein>
<dbReference type="GO" id="GO:0005634">
    <property type="term" value="C:nucleus"/>
    <property type="evidence" value="ECO:0007669"/>
    <property type="project" value="UniProtKB-SubCell"/>
</dbReference>
<feature type="compositionally biased region" description="Polar residues" evidence="20">
    <location>
        <begin position="1406"/>
        <end position="1419"/>
    </location>
</feature>
<feature type="compositionally biased region" description="Polar residues" evidence="20">
    <location>
        <begin position="189"/>
        <end position="207"/>
    </location>
</feature>
<dbReference type="Pfam" id="PF01853">
    <property type="entry name" value="MOZ_SAS"/>
    <property type="match status" value="1"/>
</dbReference>
<feature type="compositionally biased region" description="Basic residues" evidence="20">
    <location>
        <begin position="360"/>
        <end position="369"/>
    </location>
</feature>
<evidence type="ECO:0000313" key="25">
    <source>
        <dbReference type="EMBL" id="GFR15605.1"/>
    </source>
</evidence>
<dbReference type="Gene3D" id="3.30.40.10">
    <property type="entry name" value="Zinc/RING finger domain, C3HC4 (zinc finger)"/>
    <property type="match status" value="1"/>
</dbReference>
<keyword evidence="9" id="KW-0677">Repeat</keyword>
<dbReference type="InterPro" id="IPR040706">
    <property type="entry name" value="Zf-MYST"/>
</dbReference>
<dbReference type="GO" id="GO:0010484">
    <property type="term" value="F:histone H3 acetyltransferase activity"/>
    <property type="evidence" value="ECO:0007669"/>
    <property type="project" value="TreeGrafter"/>
</dbReference>
<feature type="compositionally biased region" description="Basic and acidic residues" evidence="20">
    <location>
        <begin position="1467"/>
        <end position="1493"/>
    </location>
</feature>
<keyword evidence="13" id="KW-0156">Chromatin regulator</keyword>
<feature type="compositionally biased region" description="Low complexity" evidence="20">
    <location>
        <begin position="1544"/>
        <end position="1557"/>
    </location>
</feature>
<dbReference type="InterPro" id="IPR019787">
    <property type="entry name" value="Znf_PHD-finger"/>
</dbReference>
<feature type="compositionally biased region" description="Polar residues" evidence="20">
    <location>
        <begin position="1374"/>
        <end position="1385"/>
    </location>
</feature>
<feature type="region of interest" description="Disordered" evidence="20">
    <location>
        <begin position="1799"/>
        <end position="1825"/>
    </location>
</feature>
<dbReference type="InterPro" id="IPR050603">
    <property type="entry name" value="MYST_HAT"/>
</dbReference>
<evidence type="ECO:0000256" key="4">
    <source>
        <dbReference type="ARBA" id="ARBA00022491"/>
    </source>
</evidence>
<name>A0A8X6H5M7_TRICU</name>
<evidence type="ECO:0000256" key="2">
    <source>
        <dbReference type="ARBA" id="ARBA00010107"/>
    </source>
</evidence>
<dbReference type="EC" id="2.3.1.48" evidence="3"/>
<keyword evidence="26" id="KW-1185">Reference proteome</keyword>
<dbReference type="PROSITE" id="PS50016">
    <property type="entry name" value="ZF_PHD_2"/>
    <property type="match status" value="2"/>
</dbReference>
<feature type="region of interest" description="Disordered" evidence="20">
    <location>
        <begin position="1"/>
        <end position="21"/>
    </location>
</feature>
<feature type="compositionally biased region" description="Low complexity" evidence="20">
    <location>
        <begin position="1386"/>
        <end position="1398"/>
    </location>
</feature>
<keyword evidence="4" id="KW-0678">Repressor</keyword>
<feature type="compositionally biased region" description="Basic and acidic residues" evidence="20">
    <location>
        <begin position="800"/>
        <end position="827"/>
    </location>
</feature>
<accession>A0A8X6H5M7</accession>
<evidence type="ECO:0000256" key="19">
    <source>
        <dbReference type="PROSITE-ProRule" id="PRU00146"/>
    </source>
</evidence>
<dbReference type="GO" id="GO:0008270">
    <property type="term" value="F:zinc ion binding"/>
    <property type="evidence" value="ECO:0007669"/>
    <property type="project" value="UniProtKB-KW"/>
</dbReference>
<evidence type="ECO:0000256" key="12">
    <source>
        <dbReference type="ARBA" id="ARBA00022843"/>
    </source>
</evidence>
<evidence type="ECO:0000259" key="24">
    <source>
        <dbReference type="PROSITE" id="PS52014"/>
    </source>
</evidence>
<dbReference type="GO" id="GO:0006357">
    <property type="term" value="P:regulation of transcription by RNA polymerase II"/>
    <property type="evidence" value="ECO:0007669"/>
    <property type="project" value="TreeGrafter"/>
</dbReference>
<dbReference type="CDD" id="cd04301">
    <property type="entry name" value="NAT_SF"/>
    <property type="match status" value="1"/>
</dbReference>
<dbReference type="FunFam" id="3.30.60.60:FF:000002">
    <property type="entry name" value="Histone acetyltransferase"/>
    <property type="match status" value="1"/>
</dbReference>
<dbReference type="GO" id="GO:0003682">
    <property type="term" value="F:chromatin binding"/>
    <property type="evidence" value="ECO:0007669"/>
    <property type="project" value="TreeGrafter"/>
</dbReference>
<dbReference type="InterPro" id="IPR011011">
    <property type="entry name" value="Znf_FYVE_PHD"/>
</dbReference>
<dbReference type="PANTHER" id="PTHR10615">
    <property type="entry name" value="HISTONE ACETYLTRANSFERASE"/>
    <property type="match status" value="1"/>
</dbReference>
<evidence type="ECO:0000256" key="16">
    <source>
        <dbReference type="ARBA" id="ARBA00023242"/>
    </source>
</evidence>
<keyword evidence="16" id="KW-0539">Nucleus</keyword>
<evidence type="ECO:0000259" key="22">
    <source>
        <dbReference type="PROSITE" id="PS51504"/>
    </source>
</evidence>
<evidence type="ECO:0000256" key="10">
    <source>
        <dbReference type="ARBA" id="ARBA00022771"/>
    </source>
</evidence>
<feature type="compositionally biased region" description="Polar residues" evidence="20">
    <location>
        <begin position="773"/>
        <end position="784"/>
    </location>
</feature>
<organism evidence="25 26">
    <name type="scientific">Trichonephila clavata</name>
    <name type="common">Joro spider</name>
    <name type="synonym">Nephila clavata</name>
    <dbReference type="NCBI Taxonomy" id="2740835"/>
    <lineage>
        <taxon>Eukaryota</taxon>
        <taxon>Metazoa</taxon>
        <taxon>Ecdysozoa</taxon>
        <taxon>Arthropoda</taxon>
        <taxon>Chelicerata</taxon>
        <taxon>Arachnida</taxon>
        <taxon>Araneae</taxon>
        <taxon>Araneomorphae</taxon>
        <taxon>Entelegynae</taxon>
        <taxon>Araneoidea</taxon>
        <taxon>Nephilidae</taxon>
        <taxon>Trichonephila</taxon>
    </lineage>
</organism>
<feature type="domain" description="SAMD1-like winged helix (WH)" evidence="24">
    <location>
        <begin position="17"/>
        <end position="93"/>
    </location>
</feature>
<evidence type="ECO:0000256" key="17">
    <source>
        <dbReference type="ARBA" id="ARBA00048017"/>
    </source>
</evidence>
<dbReference type="GO" id="GO:0070776">
    <property type="term" value="C:MOZ/MORF histone acetyltransferase complex"/>
    <property type="evidence" value="ECO:0007669"/>
    <property type="project" value="TreeGrafter"/>
</dbReference>
<feature type="compositionally biased region" description="Polar residues" evidence="20">
    <location>
        <begin position="1443"/>
        <end position="1457"/>
    </location>
</feature>
<evidence type="ECO:0000256" key="1">
    <source>
        <dbReference type="ARBA" id="ARBA00004123"/>
    </source>
</evidence>
<dbReference type="SMART" id="SM00249">
    <property type="entry name" value="PHD"/>
    <property type="match status" value="2"/>
</dbReference>
<dbReference type="Gene3D" id="3.40.630.30">
    <property type="match status" value="1"/>
</dbReference>
<dbReference type="Gene3D" id="1.10.10.10">
    <property type="entry name" value="Winged helix-like DNA-binding domain superfamily/Winged helix DNA-binding domain"/>
    <property type="match status" value="2"/>
</dbReference>
<feature type="domain" description="H15" evidence="22">
    <location>
        <begin position="105"/>
        <end position="177"/>
    </location>
</feature>